<dbReference type="Proteomes" id="UP000017842">
    <property type="component" value="Unassembled WGS sequence"/>
</dbReference>
<dbReference type="Pfam" id="PF05154">
    <property type="entry name" value="TM2"/>
    <property type="match status" value="1"/>
</dbReference>
<comment type="subcellular location">
    <subcellularLocation>
        <location evidence="1">Membrane</location>
        <topology evidence="1">Multi-pass membrane protein</topology>
    </subcellularLocation>
</comment>
<feature type="domain" description="TM2" evidence="6">
    <location>
        <begin position="69"/>
        <end position="126"/>
    </location>
</feature>
<dbReference type="InterPro" id="IPR007829">
    <property type="entry name" value="TM2"/>
</dbReference>
<evidence type="ECO:0000256" key="3">
    <source>
        <dbReference type="ARBA" id="ARBA00022989"/>
    </source>
</evidence>
<evidence type="ECO:0000313" key="7">
    <source>
        <dbReference type="EMBL" id="ESS72866.1"/>
    </source>
</evidence>
<dbReference type="OrthoDB" id="5567215at2"/>
<dbReference type="GO" id="GO:0016020">
    <property type="term" value="C:membrane"/>
    <property type="evidence" value="ECO:0007669"/>
    <property type="project" value="UniProtKB-SubCell"/>
</dbReference>
<keyword evidence="4 5" id="KW-0472">Membrane</keyword>
<dbReference type="STRING" id="1116472.MGMO_44c00140"/>
<keyword evidence="2 5" id="KW-0812">Transmembrane</keyword>
<name>V5DZZ0_9GAMM</name>
<proteinExistence type="predicted"/>
<dbReference type="EMBL" id="AYLO01000043">
    <property type="protein sequence ID" value="ESS72866.1"/>
    <property type="molecule type" value="Genomic_DNA"/>
</dbReference>
<sequence>MIGVIKDYDPETQTGSISNGKEVFQFEINGWIAGAAPEQGDNVKFDLRGVKPYNINLYAASLDKGDAVKRKWVAILLGFIFGCVGAHRFYLGYYRLGVIQLIVNTLLILVAGLPGYAFLWGFVEAILILGGHIDKDGQGRPLK</sequence>
<accession>V5DZZ0</accession>
<dbReference type="eggNOG" id="COG2314">
    <property type="taxonomic scope" value="Bacteria"/>
</dbReference>
<reference evidence="7 8" key="1">
    <citation type="journal article" date="2013" name="Genome Announc.">
        <title>Draft Genome Sequence of the Methanotrophic Gammaproteobacterium Methyloglobulus morosus DSM 22980 Strain KoM1.</title>
        <authorList>
            <person name="Poehlein A."/>
            <person name="Deutzmann J.S."/>
            <person name="Daniel R."/>
            <person name="Simeonova D.D."/>
        </authorList>
    </citation>
    <scope>NUCLEOTIDE SEQUENCE [LARGE SCALE GENOMIC DNA]</scope>
    <source>
        <strain evidence="7 8">KoM1</strain>
    </source>
</reference>
<feature type="transmembrane region" description="Helical" evidence="5">
    <location>
        <begin position="97"/>
        <end position="130"/>
    </location>
</feature>
<evidence type="ECO:0000313" key="8">
    <source>
        <dbReference type="Proteomes" id="UP000017842"/>
    </source>
</evidence>
<evidence type="ECO:0000259" key="6">
    <source>
        <dbReference type="Pfam" id="PF05154"/>
    </source>
</evidence>
<dbReference type="RefSeq" id="WP_023494116.1">
    <property type="nucleotide sequence ID" value="NZ_AYLO01000043.1"/>
</dbReference>
<feature type="transmembrane region" description="Helical" evidence="5">
    <location>
        <begin position="72"/>
        <end position="91"/>
    </location>
</feature>
<dbReference type="AlphaFoldDB" id="V5DZZ0"/>
<comment type="caution">
    <text evidence="7">The sequence shown here is derived from an EMBL/GenBank/DDBJ whole genome shotgun (WGS) entry which is preliminary data.</text>
</comment>
<gene>
    <name evidence="7" type="ORF">MGMO_44c00140</name>
</gene>
<keyword evidence="8" id="KW-1185">Reference proteome</keyword>
<evidence type="ECO:0000256" key="4">
    <source>
        <dbReference type="ARBA" id="ARBA00023136"/>
    </source>
</evidence>
<evidence type="ECO:0000256" key="5">
    <source>
        <dbReference type="SAM" id="Phobius"/>
    </source>
</evidence>
<evidence type="ECO:0000256" key="2">
    <source>
        <dbReference type="ARBA" id="ARBA00022692"/>
    </source>
</evidence>
<evidence type="ECO:0000256" key="1">
    <source>
        <dbReference type="ARBA" id="ARBA00004141"/>
    </source>
</evidence>
<organism evidence="7 8">
    <name type="scientific">Methyloglobulus morosus KoM1</name>
    <dbReference type="NCBI Taxonomy" id="1116472"/>
    <lineage>
        <taxon>Bacteria</taxon>
        <taxon>Pseudomonadati</taxon>
        <taxon>Pseudomonadota</taxon>
        <taxon>Gammaproteobacteria</taxon>
        <taxon>Methylococcales</taxon>
        <taxon>Methylococcaceae</taxon>
        <taxon>Methyloglobulus</taxon>
    </lineage>
</organism>
<keyword evidence="3 5" id="KW-1133">Transmembrane helix</keyword>
<protein>
    <recommendedName>
        <fullName evidence="6">TM2 domain-containing protein</fullName>
    </recommendedName>
</protein>